<gene>
    <name evidence="4" type="ORF">EFA69_13410</name>
</gene>
<feature type="domain" description="AB hydrolase-1" evidence="3">
    <location>
        <begin position="24"/>
        <end position="258"/>
    </location>
</feature>
<evidence type="ECO:0000313" key="5">
    <source>
        <dbReference type="Proteomes" id="UP000271010"/>
    </source>
</evidence>
<protein>
    <submittedName>
        <fullName evidence="4">Alpha/beta hydrolase</fullName>
    </submittedName>
</protein>
<proteinExistence type="inferred from homology"/>
<evidence type="ECO:0000256" key="2">
    <source>
        <dbReference type="ARBA" id="ARBA00022801"/>
    </source>
</evidence>
<dbReference type="PANTHER" id="PTHR43798:SF33">
    <property type="entry name" value="HYDROLASE, PUTATIVE (AFU_ORTHOLOGUE AFUA_2G14860)-RELATED"/>
    <property type="match status" value="1"/>
</dbReference>
<dbReference type="SUPFAM" id="SSF53474">
    <property type="entry name" value="alpha/beta-Hydrolases"/>
    <property type="match status" value="1"/>
</dbReference>
<accession>A0A3M9MNR9</accession>
<dbReference type="RefSeq" id="WP_123133630.1">
    <property type="nucleotide sequence ID" value="NZ_RJJE01000017.1"/>
</dbReference>
<dbReference type="GO" id="GO:0016020">
    <property type="term" value="C:membrane"/>
    <property type="evidence" value="ECO:0007669"/>
    <property type="project" value="TreeGrafter"/>
</dbReference>
<keyword evidence="5" id="KW-1185">Reference proteome</keyword>
<name>A0A3M9MNR9_9BACT</name>
<dbReference type="Pfam" id="PF00561">
    <property type="entry name" value="Abhydrolase_1"/>
    <property type="match status" value="1"/>
</dbReference>
<keyword evidence="2 4" id="KW-0378">Hydrolase</keyword>
<comment type="caution">
    <text evidence="4">The sequence shown here is derived from an EMBL/GenBank/DDBJ whole genome shotgun (WGS) entry which is preliminary data.</text>
</comment>
<evidence type="ECO:0000256" key="1">
    <source>
        <dbReference type="ARBA" id="ARBA00010088"/>
    </source>
</evidence>
<dbReference type="InterPro" id="IPR050266">
    <property type="entry name" value="AB_hydrolase_sf"/>
</dbReference>
<dbReference type="Proteomes" id="UP000271010">
    <property type="component" value="Unassembled WGS sequence"/>
</dbReference>
<dbReference type="OrthoDB" id="9796770at2"/>
<dbReference type="GO" id="GO:0006508">
    <property type="term" value="P:proteolysis"/>
    <property type="evidence" value="ECO:0007669"/>
    <property type="project" value="InterPro"/>
</dbReference>
<reference evidence="4 5" key="1">
    <citation type="submission" date="2018-11" db="EMBL/GenBank/DDBJ databases">
        <title>Rufibacter latericius sp. nov., isolated from water in Baiyang Lake.</title>
        <authorList>
            <person name="Yang Y."/>
        </authorList>
    </citation>
    <scope>NUCLEOTIDE SEQUENCE [LARGE SCALE GENOMIC DNA]</scope>
    <source>
        <strain evidence="4 5">MCC P1</strain>
    </source>
</reference>
<comment type="similarity">
    <text evidence="1">Belongs to the peptidase S33 family.</text>
</comment>
<dbReference type="PRINTS" id="PR00793">
    <property type="entry name" value="PROAMNOPTASE"/>
</dbReference>
<dbReference type="Gene3D" id="3.40.50.1820">
    <property type="entry name" value="alpha/beta hydrolase"/>
    <property type="match status" value="1"/>
</dbReference>
<evidence type="ECO:0000259" key="3">
    <source>
        <dbReference type="Pfam" id="PF00561"/>
    </source>
</evidence>
<dbReference type="AlphaFoldDB" id="A0A3M9MNR9"/>
<dbReference type="InterPro" id="IPR029058">
    <property type="entry name" value="AB_hydrolase_fold"/>
</dbReference>
<sequence length="277" mass="31520">MEMLIPASDAKLFTIAPPNPGKETIILLHGGPGVPDGLTFLRRYLGRDFHVVFFHQRGTLRSPVSAQDFAMERYVADINRIADHFGVEKFHLLGHSWGGLYAQLYAQRHPSRLLSLFLCSPASGTGRQWAETMLEVGRYNFRKSRLLEFMAMQVNTTLGLLGSNRGYRRFFRQALANFSRGFQEVHPEHFSVDCIRARTINRTVKSILTHQTLPDVLHTPFNTTITYGDKDIFGDSKRYVLRRFPEASVQVIPGSGHIPWSHNPQAFLPVLDTHFAR</sequence>
<dbReference type="GO" id="GO:0008233">
    <property type="term" value="F:peptidase activity"/>
    <property type="evidence" value="ECO:0007669"/>
    <property type="project" value="InterPro"/>
</dbReference>
<dbReference type="InterPro" id="IPR002410">
    <property type="entry name" value="Peptidase_S33"/>
</dbReference>
<dbReference type="EMBL" id="RJJE01000017">
    <property type="protein sequence ID" value="RNI27161.1"/>
    <property type="molecule type" value="Genomic_DNA"/>
</dbReference>
<dbReference type="PANTHER" id="PTHR43798">
    <property type="entry name" value="MONOACYLGLYCEROL LIPASE"/>
    <property type="match status" value="1"/>
</dbReference>
<evidence type="ECO:0000313" key="4">
    <source>
        <dbReference type="EMBL" id="RNI27161.1"/>
    </source>
</evidence>
<organism evidence="4 5">
    <name type="scientific">Rufibacter immobilis</name>
    <dbReference type="NCBI Taxonomy" id="1348778"/>
    <lineage>
        <taxon>Bacteria</taxon>
        <taxon>Pseudomonadati</taxon>
        <taxon>Bacteroidota</taxon>
        <taxon>Cytophagia</taxon>
        <taxon>Cytophagales</taxon>
        <taxon>Hymenobacteraceae</taxon>
        <taxon>Rufibacter</taxon>
    </lineage>
</organism>
<dbReference type="InterPro" id="IPR000073">
    <property type="entry name" value="AB_hydrolase_1"/>
</dbReference>